<dbReference type="AlphaFoldDB" id="A0A1Y5XIL4"/>
<proteinExistence type="predicted"/>
<evidence type="ECO:0000313" key="1">
    <source>
        <dbReference type="EMBL" id="SMC97002.1"/>
    </source>
</evidence>
<organism evidence="1 2">
    <name type="scientific">Kibdelosporangium aridum</name>
    <dbReference type="NCBI Taxonomy" id="2030"/>
    <lineage>
        <taxon>Bacteria</taxon>
        <taxon>Bacillati</taxon>
        <taxon>Actinomycetota</taxon>
        <taxon>Actinomycetes</taxon>
        <taxon>Pseudonocardiales</taxon>
        <taxon>Pseudonocardiaceae</taxon>
        <taxon>Kibdelosporangium</taxon>
    </lineage>
</organism>
<dbReference type="OrthoDB" id="9838685at2"/>
<reference evidence="1 2" key="1">
    <citation type="submission" date="2017-04" db="EMBL/GenBank/DDBJ databases">
        <authorList>
            <person name="Afonso C.L."/>
            <person name="Miller P.J."/>
            <person name="Scott M.A."/>
            <person name="Spackman E."/>
            <person name="Goraichik I."/>
            <person name="Dimitrov K.M."/>
            <person name="Suarez D.L."/>
            <person name="Swayne D.E."/>
        </authorList>
    </citation>
    <scope>NUCLEOTIDE SEQUENCE [LARGE SCALE GENOMIC DNA]</scope>
    <source>
        <strain evidence="1 2">DSM 43828</strain>
    </source>
</reference>
<dbReference type="Proteomes" id="UP000192674">
    <property type="component" value="Unassembled WGS sequence"/>
</dbReference>
<protein>
    <submittedName>
        <fullName evidence="1">Uncharacterized protein</fullName>
    </submittedName>
</protein>
<dbReference type="EMBL" id="FWXV01000002">
    <property type="protein sequence ID" value="SMC97002.1"/>
    <property type="molecule type" value="Genomic_DNA"/>
</dbReference>
<accession>A0A1Y5XIL4</accession>
<evidence type="ECO:0000313" key="2">
    <source>
        <dbReference type="Proteomes" id="UP000192674"/>
    </source>
</evidence>
<sequence length="314" mass="35201">MGAWRSDQTIEQITDHLQATFVWLKDDEWFSSGYPREHVERVDVDMKIVLSLDPQKLEDEYDRLNEVAMAVGYNYPAITDIRASVRNLADWKGRGADAFKAQIEMMELFCEEQQTMLLQGMQCLAAAYAAAVETRDVYYNLVMATEAAARNAKDKARKEDTKFAWAAVFDVADGVLSAGSGGLLGTSIGVVVQVAKDYTQRVIEGDDSDQVMENYRRQADELFQSLGHSLNKITSTLTDQSVRAEKPSPMHAPLPAMCDVKGAAFSYEYFYNDLLRSGPVVGIVADEHRKYIEEKRAEAERESKISRRLGGRAV</sequence>
<name>A0A1Y5XIL4_KIBAR</name>
<keyword evidence="2" id="KW-1185">Reference proteome</keyword>
<gene>
    <name evidence="1" type="ORF">SAMN05661093_03384</name>
</gene>
<dbReference type="RefSeq" id="WP_084427352.1">
    <property type="nucleotide sequence ID" value="NZ_FWXV01000002.1"/>
</dbReference>